<reference evidence="2" key="3">
    <citation type="submission" date="2025-09" db="UniProtKB">
        <authorList>
            <consortium name="Ensembl"/>
        </authorList>
    </citation>
    <scope>IDENTIFICATION</scope>
</reference>
<reference evidence="2" key="2">
    <citation type="submission" date="2025-08" db="UniProtKB">
        <authorList>
            <consortium name="Ensembl"/>
        </authorList>
    </citation>
    <scope>IDENTIFICATION</scope>
</reference>
<evidence type="ECO:0000313" key="3">
    <source>
        <dbReference type="Proteomes" id="UP000291020"/>
    </source>
</evidence>
<dbReference type="Gene3D" id="6.10.140.140">
    <property type="match status" value="1"/>
</dbReference>
<sequence>MAEAISAQRLVTFEDVSVYFSPEEWEILEEWQRELYRDVMRENYELLISMGKNQQSFCLCFTDSLILASSSCRLRRV</sequence>
<dbReference type="GO" id="GO:0006355">
    <property type="term" value="P:regulation of DNA-templated transcription"/>
    <property type="evidence" value="ECO:0007669"/>
    <property type="project" value="InterPro"/>
</dbReference>
<dbReference type="InterPro" id="IPR050169">
    <property type="entry name" value="Krueppel_C2H2_ZnF"/>
</dbReference>
<name>A0A452H2N5_9SAUR</name>
<dbReference type="PANTHER" id="PTHR23232:SF142">
    <property type="entry name" value="GASTRULA ZINC FINGER PROTEIN XLCGF57.1-LIKE-RELATED"/>
    <property type="match status" value="1"/>
</dbReference>
<dbReference type="Ensembl" id="ENSGAGT00000010176.1">
    <property type="protein sequence ID" value="ENSGAGP00000008850.1"/>
    <property type="gene ID" value="ENSGAGG00000007002.1"/>
</dbReference>
<dbReference type="InterPro" id="IPR036051">
    <property type="entry name" value="KRAB_dom_sf"/>
</dbReference>
<dbReference type="InterPro" id="IPR001909">
    <property type="entry name" value="KRAB"/>
</dbReference>
<dbReference type="AlphaFoldDB" id="A0A452H2N5"/>
<dbReference type="SUPFAM" id="SSF109640">
    <property type="entry name" value="KRAB domain (Kruppel-associated box)"/>
    <property type="match status" value="1"/>
</dbReference>
<dbReference type="CDD" id="cd07765">
    <property type="entry name" value="KRAB_A-box"/>
    <property type="match status" value="1"/>
</dbReference>
<accession>A0A452H2N5</accession>
<evidence type="ECO:0000259" key="1">
    <source>
        <dbReference type="PROSITE" id="PS50805"/>
    </source>
</evidence>
<dbReference type="Pfam" id="PF01352">
    <property type="entry name" value="KRAB"/>
    <property type="match status" value="1"/>
</dbReference>
<dbReference type="PANTHER" id="PTHR23232">
    <property type="entry name" value="KRAB DOMAIN C2H2 ZINC FINGER"/>
    <property type="match status" value="1"/>
</dbReference>
<feature type="domain" description="KRAB" evidence="1">
    <location>
        <begin position="11"/>
        <end position="77"/>
    </location>
</feature>
<proteinExistence type="predicted"/>
<dbReference type="PROSITE" id="PS50805">
    <property type="entry name" value="KRAB"/>
    <property type="match status" value="1"/>
</dbReference>
<evidence type="ECO:0000313" key="2">
    <source>
        <dbReference type="Ensembl" id="ENSGAGP00000008850.1"/>
    </source>
</evidence>
<dbReference type="SMART" id="SM00349">
    <property type="entry name" value="KRAB"/>
    <property type="match status" value="1"/>
</dbReference>
<keyword evidence="3" id="KW-1185">Reference proteome</keyword>
<dbReference type="STRING" id="38772.ENSGAGP00000008850"/>
<dbReference type="Proteomes" id="UP000291020">
    <property type="component" value="Unassembled WGS sequence"/>
</dbReference>
<reference evidence="3" key="1">
    <citation type="journal article" date="2017" name="PLoS ONE">
        <title>The Agassiz's desert tortoise genome provides a resource for the conservation of a threatened species.</title>
        <authorList>
            <person name="Tollis M."/>
            <person name="DeNardo D.F."/>
            <person name="Cornelius J.A."/>
            <person name="Dolby G.A."/>
            <person name="Edwards T."/>
            <person name="Henen B.T."/>
            <person name="Karl A.E."/>
            <person name="Murphy R.W."/>
            <person name="Kusumi K."/>
        </authorList>
    </citation>
    <scope>NUCLEOTIDE SEQUENCE [LARGE SCALE GENOMIC DNA]</scope>
</reference>
<organism evidence="2 3">
    <name type="scientific">Gopherus agassizii</name>
    <name type="common">Agassiz's desert tortoise</name>
    <dbReference type="NCBI Taxonomy" id="38772"/>
    <lineage>
        <taxon>Eukaryota</taxon>
        <taxon>Metazoa</taxon>
        <taxon>Chordata</taxon>
        <taxon>Craniata</taxon>
        <taxon>Vertebrata</taxon>
        <taxon>Euteleostomi</taxon>
        <taxon>Archelosauria</taxon>
        <taxon>Testudinata</taxon>
        <taxon>Testudines</taxon>
        <taxon>Cryptodira</taxon>
        <taxon>Durocryptodira</taxon>
        <taxon>Testudinoidea</taxon>
        <taxon>Testudinidae</taxon>
        <taxon>Gopherus</taxon>
    </lineage>
</organism>
<protein>
    <recommendedName>
        <fullName evidence="1">KRAB domain-containing protein</fullName>
    </recommendedName>
</protein>